<dbReference type="OrthoDB" id="5380019at2"/>
<gene>
    <name evidence="1" type="ORF">MEBOL_001340</name>
</gene>
<dbReference type="RefSeq" id="WP_095976636.1">
    <property type="nucleotide sequence ID" value="NZ_CP022163.1"/>
</dbReference>
<keyword evidence="2" id="KW-1185">Reference proteome</keyword>
<sequence length="275" mass="30739">MLTHALAAALALATAQTAPRVSTATGQPVAVSPFPGQTQTYNLVQWDSNQLPRLYERSEQLPLTDEEVTKLAQAGFDEAQLVRMIEQRRCACDASADGLIRLKQAGVPRTVLDAVSTHALAPHRELEVLVTLDFTGESRVAREAFLYFFVEDGELTRVFTANLPELLSRQNAHETRVDRSDILRARTVRRIQFAGKVPLKTYGAHRVLVAASASPSLTHPSQLTDAERQKAQSYTFDYPRSSLQSLCRLTAGYKRDAVLTYKWNFQGSRFECEWN</sequence>
<evidence type="ECO:0000313" key="1">
    <source>
        <dbReference type="EMBL" id="ATB27895.1"/>
    </source>
</evidence>
<dbReference type="KEGG" id="mbd:MEBOL_001340"/>
<dbReference type="EMBL" id="CP022163">
    <property type="protein sequence ID" value="ATB27895.1"/>
    <property type="molecule type" value="Genomic_DNA"/>
</dbReference>
<name>A0A250I7Z7_9BACT</name>
<dbReference type="Proteomes" id="UP000217289">
    <property type="component" value="Chromosome"/>
</dbReference>
<reference evidence="1 2" key="1">
    <citation type="submission" date="2017-06" db="EMBL/GenBank/DDBJ databases">
        <authorList>
            <person name="Kim H.J."/>
            <person name="Triplett B.A."/>
        </authorList>
    </citation>
    <scope>NUCLEOTIDE SEQUENCE [LARGE SCALE GENOMIC DNA]</scope>
    <source>
        <strain evidence="1 2">DSM 14713</strain>
    </source>
</reference>
<organism evidence="1 2">
    <name type="scientific">Melittangium boletus DSM 14713</name>
    <dbReference type="NCBI Taxonomy" id="1294270"/>
    <lineage>
        <taxon>Bacteria</taxon>
        <taxon>Pseudomonadati</taxon>
        <taxon>Myxococcota</taxon>
        <taxon>Myxococcia</taxon>
        <taxon>Myxococcales</taxon>
        <taxon>Cystobacterineae</taxon>
        <taxon>Archangiaceae</taxon>
        <taxon>Melittangium</taxon>
    </lineage>
</organism>
<proteinExistence type="predicted"/>
<evidence type="ECO:0000313" key="2">
    <source>
        <dbReference type="Proteomes" id="UP000217289"/>
    </source>
</evidence>
<dbReference type="AlphaFoldDB" id="A0A250I7Z7"/>
<protein>
    <submittedName>
        <fullName evidence="1">Uncharacterized protein</fullName>
    </submittedName>
</protein>
<accession>A0A250I7Z7</accession>